<dbReference type="Gene3D" id="3.30.420.40">
    <property type="match status" value="1"/>
</dbReference>
<keyword evidence="1" id="KW-0131">Cell cycle</keyword>
<dbReference type="RefSeq" id="WP_248412930.1">
    <property type="nucleotide sequence ID" value="NZ_JALPQF010000008.1"/>
</dbReference>
<dbReference type="EMBL" id="JALPQF010000008">
    <property type="protein sequence ID" value="MCK8480915.1"/>
    <property type="molecule type" value="Genomic_DNA"/>
</dbReference>
<evidence type="ECO:0000313" key="2">
    <source>
        <dbReference type="Proteomes" id="UP001203687"/>
    </source>
</evidence>
<sequence length="1186" mass="135632">MPYKLSLIREQQINNHGWNQYDGNPYNANTIKEITDNIGKMEVPVTSIPSPFAQMHLFETSFEFINKAFEESNKDKTSLEGKTTYHKNVSRCLDIFEMLFRFETLKLKDWISVKIWHVDELKKVAKDHNLGIKTFAETLQIFIGNYNSDKRFKNQGILNAFSDFTLIYLNNVIIAGTSPYTGFFTTGEALPQTVLNEDNRAFFSNNLPLYKRKGDFQKYMNVLFFNEPNLVESFKEVYAYIQHSNKVSEISGLRHFVSGLSSEDQNQLTQGYTILEVSNTEVTFLNGKVPFLCEKYNKQDDEIIAKNSDYVIVTSKQLKRPPLALSINGVKSRWNYLDGNSFPKDGKTTSNKIIEKRKLPQSVIEYPWVNRNDFLSKHLIQLDYNVNTSKFWLPAGEVKNIILPITAAYFDYFTINDLKKHITVEKLNLGAIVVTLKIPIKADNGKGTIKFERTYDEVVPETIDNDENGAIIKSSLAFGIYPFFKVSDPVFNDRYKALSYHMKGEEINYNFLRELINEPSTTKVEAAEISRTRKDENYPSVSNYLDISSIKYNSQGEVTYSLDKDITFDLVSVAITNLDKNISLHGTLLPLMGEQIQLAEGTSSIAFDIGTSNSFVAFKTVNTVENLSTYKGKGTTINPDFVLLNEVSKDAEQYKKYDLNKIKPIYGVVQDAEFLPSIIGDESPFKFPIRSIINIDNDAKPEQPGNINILSNTNIPFAFGHSSLRYEYDFAHSNIKWGVTDSNNNSAQNKLHGFIEQLAWMGRNKLLSEGYNPKATNVIWFKPLSMSTNQLTVFNSIWQELFATYYSKSENYKKLVSVTESWAPYYSYPNDFGSGKVFMNLDIGGGTTDLIVFENEKPILTTSFRFAGNSLFESRNSNKPFDNGFVTRYEAVMLKYFDDDFKKKETVKYIKNSNGLQSTDLLSYFFNYKEFGKKLAMDGEFKLLFLIHNSAIFYHSCQMLKMIDCKHLPTYIGLSGNGAKLMEVTNGTSDLNRINGVSKLGSLILKQVFGLEKLHQIEIQILKNPKESTAIGGIDGLKSIRDKREADIQNYYISVGTENDLIKNNDAIQKQAFKYVNFLKEEDSTIEDVTDNVVGFFTYFFDKLWFEADFVQNFGVDKAYNTKSLKDFFTDRTKISDTIRQTVHHKVNIEKETPLNDTLFFEAIKAYLYAFSKYIVSDKINQFKGA</sequence>
<keyword evidence="1" id="KW-0132">Cell division</keyword>
<gene>
    <name evidence="1" type="ORF">MUY34_09790</name>
</gene>
<dbReference type="Proteomes" id="UP001203687">
    <property type="component" value="Unassembled WGS sequence"/>
</dbReference>
<name>A0ABT0H985_9FLAO</name>
<reference evidence="1" key="1">
    <citation type="submission" date="2022-04" db="EMBL/GenBank/DDBJ databases">
        <authorList>
            <person name="Ren T."/>
        </authorList>
    </citation>
    <scope>NUCLEOTIDE SEQUENCE</scope>
    <source>
        <strain evidence="1">F63249</strain>
    </source>
</reference>
<organism evidence="1 2">
    <name type="scientific">Psychroserpens algicola</name>
    <dbReference type="NCBI Taxonomy" id="1719034"/>
    <lineage>
        <taxon>Bacteria</taxon>
        <taxon>Pseudomonadati</taxon>
        <taxon>Bacteroidota</taxon>
        <taxon>Flavobacteriia</taxon>
        <taxon>Flavobacteriales</taxon>
        <taxon>Flavobacteriaceae</taxon>
        <taxon>Psychroserpens</taxon>
    </lineage>
</organism>
<accession>A0ABT0H985</accession>
<evidence type="ECO:0000313" key="1">
    <source>
        <dbReference type="EMBL" id="MCK8480915.1"/>
    </source>
</evidence>
<dbReference type="InterPro" id="IPR043129">
    <property type="entry name" value="ATPase_NBD"/>
</dbReference>
<dbReference type="SUPFAM" id="SSF53067">
    <property type="entry name" value="Actin-like ATPase domain"/>
    <property type="match status" value="1"/>
</dbReference>
<keyword evidence="2" id="KW-1185">Reference proteome</keyword>
<protein>
    <submittedName>
        <fullName evidence="1">Cell division FtsA domain-containing protein</fullName>
    </submittedName>
</protein>
<comment type="caution">
    <text evidence="1">The sequence shown here is derived from an EMBL/GenBank/DDBJ whole genome shotgun (WGS) entry which is preliminary data.</text>
</comment>
<dbReference type="GO" id="GO:0051301">
    <property type="term" value="P:cell division"/>
    <property type="evidence" value="ECO:0007669"/>
    <property type="project" value="UniProtKB-KW"/>
</dbReference>
<proteinExistence type="predicted"/>